<keyword evidence="2" id="KW-0645">Protease</keyword>
<dbReference type="GO" id="GO:0004252">
    <property type="term" value="F:serine-type endopeptidase activity"/>
    <property type="evidence" value="ECO:0007669"/>
    <property type="project" value="InterPro"/>
</dbReference>
<feature type="domain" description="Cadherin" evidence="7">
    <location>
        <begin position="375"/>
        <end position="479"/>
    </location>
</feature>
<dbReference type="CDD" id="cd00146">
    <property type="entry name" value="PKD"/>
    <property type="match status" value="1"/>
</dbReference>
<dbReference type="PROSITE" id="PS50268">
    <property type="entry name" value="CADHERIN_2"/>
    <property type="match status" value="1"/>
</dbReference>
<dbReference type="Pfam" id="PF00801">
    <property type="entry name" value="PKD"/>
    <property type="match status" value="1"/>
</dbReference>
<keyword evidence="9" id="KW-1185">Reference proteome</keyword>
<evidence type="ECO:0000256" key="2">
    <source>
        <dbReference type="ARBA" id="ARBA00022670"/>
    </source>
</evidence>
<keyword evidence="4" id="KW-0720">Serine protease</keyword>
<evidence type="ECO:0000259" key="6">
    <source>
        <dbReference type="PROSITE" id="PS50093"/>
    </source>
</evidence>
<dbReference type="GO" id="GO:0007156">
    <property type="term" value="P:homophilic cell adhesion via plasma membrane adhesion molecules"/>
    <property type="evidence" value="ECO:0007669"/>
    <property type="project" value="InterPro"/>
</dbReference>
<dbReference type="InterPro" id="IPR023828">
    <property type="entry name" value="Peptidase_S8_Ser-AS"/>
</dbReference>
<dbReference type="SMART" id="SM00089">
    <property type="entry name" value="PKD"/>
    <property type="match status" value="1"/>
</dbReference>
<dbReference type="InterPro" id="IPR022409">
    <property type="entry name" value="PKD/Chitinase_dom"/>
</dbReference>
<dbReference type="PROSITE" id="PS00138">
    <property type="entry name" value="SUBTILASE_SER"/>
    <property type="match status" value="1"/>
</dbReference>
<evidence type="ECO:0000256" key="4">
    <source>
        <dbReference type="ARBA" id="ARBA00022825"/>
    </source>
</evidence>
<dbReference type="PANTHER" id="PTHR43806">
    <property type="entry name" value="PEPTIDASE S8"/>
    <property type="match status" value="1"/>
</dbReference>
<evidence type="ECO:0000256" key="3">
    <source>
        <dbReference type="ARBA" id="ARBA00022801"/>
    </source>
</evidence>
<dbReference type="Gene3D" id="2.60.40.10">
    <property type="entry name" value="Immunoglobulins"/>
    <property type="match status" value="1"/>
</dbReference>
<dbReference type="InterPro" id="IPR049886">
    <property type="entry name" value="CFI_box_CTERM_dom"/>
</dbReference>
<feature type="domain" description="PKD" evidence="6">
    <location>
        <begin position="408"/>
        <end position="474"/>
    </location>
</feature>
<dbReference type="InterPro" id="IPR000601">
    <property type="entry name" value="PKD_dom"/>
</dbReference>
<dbReference type="InterPro" id="IPR000209">
    <property type="entry name" value="Peptidase_S8/S53_dom"/>
</dbReference>
<dbReference type="Gene3D" id="3.40.50.200">
    <property type="entry name" value="Peptidase S8/S53 domain"/>
    <property type="match status" value="1"/>
</dbReference>
<dbReference type="PROSITE" id="PS50093">
    <property type="entry name" value="PKD"/>
    <property type="match status" value="1"/>
</dbReference>
<dbReference type="Pfam" id="PF00082">
    <property type="entry name" value="Peptidase_S8"/>
    <property type="match status" value="2"/>
</dbReference>
<reference evidence="8 9" key="1">
    <citation type="journal article" date="2020" name="Nature">
        <title>Bacterial chemolithoautotrophy via manganese oxidation.</title>
        <authorList>
            <person name="Yu H."/>
            <person name="Leadbetter J.R."/>
        </authorList>
    </citation>
    <scope>NUCLEOTIDE SEQUENCE [LARGE SCALE GENOMIC DNA]</scope>
    <source>
        <strain evidence="8 9">Mn-1</strain>
    </source>
</reference>
<evidence type="ECO:0000259" key="7">
    <source>
        <dbReference type="PROSITE" id="PS50268"/>
    </source>
</evidence>
<dbReference type="Proteomes" id="UP000534783">
    <property type="component" value="Unassembled WGS sequence"/>
</dbReference>
<proteinExistence type="inferred from homology"/>
<dbReference type="InterPro" id="IPR013783">
    <property type="entry name" value="Ig-like_fold"/>
</dbReference>
<dbReference type="InterPro" id="IPR050131">
    <property type="entry name" value="Peptidase_S8_subtilisin-like"/>
</dbReference>
<dbReference type="NCBIfam" id="NF041770">
    <property type="entry name" value="CFI_box_CTERM"/>
    <property type="match status" value="1"/>
</dbReference>
<dbReference type="SUPFAM" id="SSF49299">
    <property type="entry name" value="PKD domain"/>
    <property type="match status" value="1"/>
</dbReference>
<dbReference type="InterPro" id="IPR035986">
    <property type="entry name" value="PKD_dom_sf"/>
</dbReference>
<dbReference type="PANTHER" id="PTHR43806:SF11">
    <property type="entry name" value="CEREVISIN-RELATED"/>
    <property type="match status" value="1"/>
</dbReference>
<evidence type="ECO:0000256" key="1">
    <source>
        <dbReference type="ARBA" id="ARBA00011073"/>
    </source>
</evidence>
<name>A0A7X6DRC8_9BACT</name>
<evidence type="ECO:0000256" key="5">
    <source>
        <dbReference type="PROSITE-ProRule" id="PRU01240"/>
    </source>
</evidence>
<comment type="similarity">
    <text evidence="1 5">Belongs to the peptidase S8 family.</text>
</comment>
<dbReference type="GO" id="GO:0006508">
    <property type="term" value="P:proteolysis"/>
    <property type="evidence" value="ECO:0007669"/>
    <property type="project" value="UniProtKB-KW"/>
</dbReference>
<dbReference type="AlphaFoldDB" id="A0A7X6DRC8"/>
<dbReference type="PROSITE" id="PS51892">
    <property type="entry name" value="SUBTILASE"/>
    <property type="match status" value="1"/>
</dbReference>
<evidence type="ECO:0000313" key="8">
    <source>
        <dbReference type="EMBL" id="NKE71998.1"/>
    </source>
</evidence>
<dbReference type="InterPro" id="IPR036852">
    <property type="entry name" value="Peptidase_S8/S53_dom_sf"/>
</dbReference>
<dbReference type="GO" id="GO:0005509">
    <property type="term" value="F:calcium ion binding"/>
    <property type="evidence" value="ECO:0007669"/>
    <property type="project" value="InterPro"/>
</dbReference>
<dbReference type="Gene3D" id="2.60.120.1290">
    <property type="match status" value="1"/>
</dbReference>
<dbReference type="GO" id="GO:0016020">
    <property type="term" value="C:membrane"/>
    <property type="evidence" value="ECO:0007669"/>
    <property type="project" value="InterPro"/>
</dbReference>
<organism evidence="8 9">
    <name type="scientific">Candidatus Manganitrophus noduliformans</name>
    <dbReference type="NCBI Taxonomy" id="2606439"/>
    <lineage>
        <taxon>Bacteria</taxon>
        <taxon>Pseudomonadati</taxon>
        <taxon>Nitrospirota</taxon>
        <taxon>Nitrospiria</taxon>
        <taxon>Candidatus Troglogloeales</taxon>
        <taxon>Candidatus Manganitrophaceae</taxon>
        <taxon>Candidatus Manganitrophus</taxon>
    </lineage>
</organism>
<evidence type="ECO:0000313" key="9">
    <source>
        <dbReference type="Proteomes" id="UP000534783"/>
    </source>
</evidence>
<gene>
    <name evidence="8" type="ORF">MNODULE_14715</name>
</gene>
<comment type="caution">
    <text evidence="5">Lacks conserved residue(s) required for the propagation of feature annotation.</text>
</comment>
<comment type="caution">
    <text evidence="8">The sequence shown here is derived from an EMBL/GenBank/DDBJ whole genome shotgun (WGS) entry which is preliminary data.</text>
</comment>
<protein>
    <submittedName>
        <fullName evidence="8">S8 family serine peptidase</fullName>
    </submittedName>
</protein>
<dbReference type="EMBL" id="VTOW01000003">
    <property type="protein sequence ID" value="NKE71998.1"/>
    <property type="molecule type" value="Genomic_DNA"/>
</dbReference>
<keyword evidence="3" id="KW-0378">Hydrolase</keyword>
<dbReference type="SUPFAM" id="SSF52743">
    <property type="entry name" value="Subtilisin-like"/>
    <property type="match status" value="1"/>
</dbReference>
<dbReference type="InterPro" id="IPR002126">
    <property type="entry name" value="Cadherin-like_dom"/>
</dbReference>
<sequence length="577" mass="61051">MKLKGGEESGTFESAAVVDAMAYLFEKAKVLNEPAVVNMSFGFHGGPIDGTSLLDQAVQSAVGPGRIIVASAGNQRAIPMPAEGTIPKDGSDTLTVDLSNCHAPGCTDVILSLWYAGEDAYTIKVTAPNGTPLSATDGARQSAVIDGSIVQIFNANSSPPNGDKNSLVTFSGRGSGEFVWSITLQRTGNRGSGKWDAWTVPPFGEVFFRDHVPRNPDSSVAGTVAEPGSSYGAITVGAYTTKFRWESSTGAQQSLAAFQDFGWLYFLSAGGPTRDGRIKPDLAAPGVLMSSASADCFVSNCIPENLSRDGRHLMIGGTSMSAPMVTGAAALILQADATNFPRPLLKNTAVQDFFTGTELPDNTWGHGKVSLLNAFNALQSDQPPTVSLSAGPADGTTVPFTASASDPDPDDSIAEYLWDFDNDGATDAITTTPTVSRKYTSGGAYTAKVIAVDQRGKNAEATTSVTVTASASDDGRGCFIATAAYGSYLDPHVQTLRNFRDEVLMRSAVGKQFIDFYYAWSPDAARFIARRPLLKAGTRLMLTPVVFTLEHPRLSGGVLLTGVIMFIPLAFKWRRSD</sequence>
<accession>A0A7X6DRC8</accession>